<reference evidence="8 9" key="1">
    <citation type="journal article" date="2012" name="J. Bacteriol.">
        <title>Complete genome sequences of Desulfosporosinus orientis DSM765T, Desulfosporosinus youngiae DSM17734T, Desulfosporosinus meridiei DSM13257T, and Desulfosporosinus acidiphilus DSM22704T.</title>
        <authorList>
            <person name="Pester M."/>
            <person name="Brambilla E."/>
            <person name="Alazard D."/>
            <person name="Rattei T."/>
            <person name="Weinmaier T."/>
            <person name="Han J."/>
            <person name="Lucas S."/>
            <person name="Lapidus A."/>
            <person name="Cheng J.F."/>
            <person name="Goodwin L."/>
            <person name="Pitluck S."/>
            <person name="Peters L."/>
            <person name="Ovchinnikova G."/>
            <person name="Teshima H."/>
            <person name="Detter J.C."/>
            <person name="Han C.S."/>
            <person name="Tapia R."/>
            <person name="Land M.L."/>
            <person name="Hauser L."/>
            <person name="Kyrpides N.C."/>
            <person name="Ivanova N.N."/>
            <person name="Pagani I."/>
            <person name="Huntmann M."/>
            <person name="Wei C.L."/>
            <person name="Davenport K.W."/>
            <person name="Daligault H."/>
            <person name="Chain P.S."/>
            <person name="Chen A."/>
            <person name="Mavromatis K."/>
            <person name="Markowitz V."/>
            <person name="Szeto E."/>
            <person name="Mikhailova N."/>
            <person name="Pati A."/>
            <person name="Wagner M."/>
            <person name="Woyke T."/>
            <person name="Ollivier B."/>
            <person name="Klenk H.P."/>
            <person name="Spring S."/>
            <person name="Loy A."/>
        </authorList>
    </citation>
    <scope>NUCLEOTIDE SEQUENCE [LARGE SCALE GENOMIC DNA]</scope>
    <source>
        <strain evidence="9">DSM 22704 / JCM 16185 / SJ4</strain>
    </source>
</reference>
<dbReference type="SUPFAM" id="SSF55424">
    <property type="entry name" value="FAD/NAD-linked reductases, dimerisation (C-terminal) domain"/>
    <property type="match status" value="1"/>
</dbReference>
<name>I4DBD1_DESAJ</name>
<comment type="similarity">
    <text evidence="2">Belongs to the class-III pyridine nucleotide-disulfide oxidoreductase family.</text>
</comment>
<keyword evidence="4" id="KW-0274">FAD</keyword>
<dbReference type="PRINTS" id="PR00368">
    <property type="entry name" value="FADPNR"/>
</dbReference>
<dbReference type="InterPro" id="IPR023753">
    <property type="entry name" value="FAD/NAD-binding_dom"/>
</dbReference>
<dbReference type="AlphaFoldDB" id="I4DBD1"/>
<dbReference type="InterPro" id="IPR036873">
    <property type="entry name" value="Rhodanese-like_dom_sf"/>
</dbReference>
<dbReference type="HOGENOM" id="CLU_003291_1_2_9"/>
<keyword evidence="6" id="KW-0676">Redox-active center</keyword>
<dbReference type="Gene3D" id="3.40.250.10">
    <property type="entry name" value="Rhodanese-like domain"/>
    <property type="match status" value="1"/>
</dbReference>
<dbReference type="SUPFAM" id="SSF51905">
    <property type="entry name" value="FAD/NAD(P)-binding domain"/>
    <property type="match status" value="1"/>
</dbReference>
<accession>I4DBD1</accession>
<keyword evidence="9" id="KW-1185">Reference proteome</keyword>
<evidence type="ECO:0000256" key="1">
    <source>
        <dbReference type="ARBA" id="ARBA00001974"/>
    </source>
</evidence>
<evidence type="ECO:0000256" key="6">
    <source>
        <dbReference type="ARBA" id="ARBA00023284"/>
    </source>
</evidence>
<dbReference type="Pfam" id="PF07992">
    <property type="entry name" value="Pyr_redox_2"/>
    <property type="match status" value="1"/>
</dbReference>
<comment type="cofactor">
    <cofactor evidence="1">
        <name>FAD</name>
        <dbReference type="ChEBI" id="CHEBI:57692"/>
    </cofactor>
</comment>
<proteinExistence type="inferred from homology"/>
<dbReference type="GO" id="GO:0016491">
    <property type="term" value="F:oxidoreductase activity"/>
    <property type="evidence" value="ECO:0007669"/>
    <property type="project" value="UniProtKB-KW"/>
</dbReference>
<dbReference type="InterPro" id="IPR004099">
    <property type="entry name" value="Pyr_nucl-diS_OxRdtase_dimer"/>
</dbReference>
<dbReference type="Pfam" id="PF02852">
    <property type="entry name" value="Pyr_redox_dim"/>
    <property type="match status" value="1"/>
</dbReference>
<dbReference type="PROSITE" id="PS50206">
    <property type="entry name" value="RHODANESE_3"/>
    <property type="match status" value="1"/>
</dbReference>
<evidence type="ECO:0000256" key="5">
    <source>
        <dbReference type="ARBA" id="ARBA00023002"/>
    </source>
</evidence>
<keyword evidence="3" id="KW-0285">Flavoprotein</keyword>
<dbReference type="KEGG" id="dai:Desaci_4248"/>
<keyword evidence="5" id="KW-0560">Oxidoreductase</keyword>
<dbReference type="PANTHER" id="PTHR43429">
    <property type="entry name" value="PYRIDINE NUCLEOTIDE-DISULFIDE OXIDOREDUCTASE DOMAIN-CONTAINING"/>
    <property type="match status" value="1"/>
</dbReference>
<dbReference type="eggNOG" id="COG0446">
    <property type="taxonomic scope" value="Bacteria"/>
</dbReference>
<evidence type="ECO:0000256" key="2">
    <source>
        <dbReference type="ARBA" id="ARBA00009130"/>
    </source>
</evidence>
<dbReference type="Gene3D" id="3.50.50.60">
    <property type="entry name" value="FAD/NAD(P)-binding domain"/>
    <property type="match status" value="2"/>
</dbReference>
<dbReference type="EMBL" id="CP003639">
    <property type="protein sequence ID" value="AFM43105.1"/>
    <property type="molecule type" value="Genomic_DNA"/>
</dbReference>
<organism evidence="8 9">
    <name type="scientific">Desulfosporosinus acidiphilus (strain DSM 22704 / JCM 16185 / SJ4)</name>
    <dbReference type="NCBI Taxonomy" id="646529"/>
    <lineage>
        <taxon>Bacteria</taxon>
        <taxon>Bacillati</taxon>
        <taxon>Bacillota</taxon>
        <taxon>Clostridia</taxon>
        <taxon>Eubacteriales</taxon>
        <taxon>Desulfitobacteriaceae</taxon>
        <taxon>Desulfosporosinus</taxon>
    </lineage>
</organism>
<evidence type="ECO:0000259" key="7">
    <source>
        <dbReference type="PROSITE" id="PS50206"/>
    </source>
</evidence>
<dbReference type="Proteomes" id="UP000002892">
    <property type="component" value="Chromosome"/>
</dbReference>
<dbReference type="RefSeq" id="WP_014829091.1">
    <property type="nucleotide sequence ID" value="NC_018068.1"/>
</dbReference>
<dbReference type="InterPro" id="IPR016156">
    <property type="entry name" value="FAD/NAD-linked_Rdtase_dimer_sf"/>
</dbReference>
<feature type="domain" description="Rhodanese" evidence="7">
    <location>
        <begin position="465"/>
        <end position="550"/>
    </location>
</feature>
<evidence type="ECO:0000256" key="3">
    <source>
        <dbReference type="ARBA" id="ARBA00022630"/>
    </source>
</evidence>
<dbReference type="PRINTS" id="PR00411">
    <property type="entry name" value="PNDRDTASEI"/>
</dbReference>
<dbReference type="InterPro" id="IPR036188">
    <property type="entry name" value="FAD/NAD-bd_sf"/>
</dbReference>
<dbReference type="InterPro" id="IPR050260">
    <property type="entry name" value="FAD-bd_OxRdtase"/>
</dbReference>
<dbReference type="PANTHER" id="PTHR43429:SF1">
    <property type="entry name" value="NAD(P)H SULFUR OXIDOREDUCTASE (COA-DEPENDENT)"/>
    <property type="match status" value="1"/>
</dbReference>
<dbReference type="SUPFAM" id="SSF52821">
    <property type="entry name" value="Rhodanese/Cell cycle control phosphatase"/>
    <property type="match status" value="1"/>
</dbReference>
<dbReference type="OrthoDB" id="9802028at2"/>
<dbReference type="eggNOG" id="COG0607">
    <property type="taxonomic scope" value="Bacteria"/>
</dbReference>
<dbReference type="STRING" id="646529.Desaci_4248"/>
<dbReference type="Pfam" id="PF00581">
    <property type="entry name" value="Rhodanese"/>
    <property type="match status" value="1"/>
</dbReference>
<evidence type="ECO:0000256" key="4">
    <source>
        <dbReference type="ARBA" id="ARBA00022827"/>
    </source>
</evidence>
<dbReference type="SMART" id="SM00450">
    <property type="entry name" value="RHOD"/>
    <property type="match status" value="1"/>
</dbReference>
<gene>
    <name evidence="8" type="ordered locus">Desaci_4248</name>
</gene>
<dbReference type="InterPro" id="IPR001763">
    <property type="entry name" value="Rhodanese-like_dom"/>
</dbReference>
<evidence type="ECO:0000313" key="8">
    <source>
        <dbReference type="EMBL" id="AFM43105.1"/>
    </source>
</evidence>
<evidence type="ECO:0000313" key="9">
    <source>
        <dbReference type="Proteomes" id="UP000002892"/>
    </source>
</evidence>
<sequence length="550" mass="60124">MGKKVVIVGGVAGGASAAARLRRLDENMEIIIFERGEHISYANCGLPYYVSGVIAQRDALLVQTPEGMKKRFNIDVRTFSEVTRILPAEKTVEVQEAHGKTYRETYDYLILSPGAAPLRPPIPGIDDIEALVVRNVTDIDRIKQYIDEKQPRTAAVVGGGFIGLEMAENLQHKGVSTTLIEMSNQVMAPLDYEMAAILHEHIFNKNVNLILEDGVKSFAQEGDKTFITLQSGNKVETELTILAIGVKPEIKLAKEAGLAIGELGGIKVNEHLQTSDPNIYAVGDAIEVKHFVTGQPALIPLAGPANKQGRIVADVIAGRDSKYEGTQGTSIAKVFDLAAASTGANEKMLKKYGIPYEVIFTHSGSNAAYYPGATRLSTKLLFDKSNGRVLGAQIVGGNGVDKRIDDIAGVIRRQGTVYDLQELELAYAPPFSSAKDPVNMAGYVAENVINGDLKTIQWYEVKDLDPKEVCIVDVRTIEERRGKFIPGSIHIPIDELRDRLSELPKDKDIVVYCEIGLRGYVASRMLTQHGFTRVKDLTGGWVTYFPPVFG</sequence>
<protein>
    <submittedName>
        <fullName evidence="8">NAD(FAD)-dependent dehydrogenase</fullName>
    </submittedName>
</protein>